<dbReference type="SMART" id="SM00387">
    <property type="entry name" value="HATPase_c"/>
    <property type="match status" value="1"/>
</dbReference>
<dbReference type="PRINTS" id="PR00344">
    <property type="entry name" value="BCTRLSENSOR"/>
</dbReference>
<dbReference type="Gene3D" id="3.30.565.10">
    <property type="entry name" value="Histidine kinase-like ATPase, C-terminal domain"/>
    <property type="match status" value="1"/>
</dbReference>
<dbReference type="Pfam" id="PF02518">
    <property type="entry name" value="HATPase_c"/>
    <property type="match status" value="1"/>
</dbReference>
<dbReference type="GO" id="GO:0005524">
    <property type="term" value="F:ATP binding"/>
    <property type="evidence" value="ECO:0007669"/>
    <property type="project" value="UniProtKB-KW"/>
</dbReference>
<keyword evidence="3" id="KW-0597">Phosphoprotein</keyword>
<evidence type="ECO:0000256" key="3">
    <source>
        <dbReference type="ARBA" id="ARBA00022553"/>
    </source>
</evidence>
<dbReference type="EC" id="2.7.13.3" evidence="2"/>
<dbReference type="SMART" id="SM00388">
    <property type="entry name" value="HisKA"/>
    <property type="match status" value="1"/>
</dbReference>
<protein>
    <recommendedName>
        <fullName evidence="2">histidine kinase</fullName>
        <ecNumber evidence="2">2.7.13.3</ecNumber>
    </recommendedName>
</protein>
<evidence type="ECO:0000259" key="4">
    <source>
        <dbReference type="PROSITE" id="PS50109"/>
    </source>
</evidence>
<reference evidence="5 6" key="1">
    <citation type="submission" date="2024-09" db="EMBL/GenBank/DDBJ databases">
        <authorList>
            <person name="Sun Q."/>
            <person name="Mori K."/>
        </authorList>
    </citation>
    <scope>NUCLEOTIDE SEQUENCE [LARGE SCALE GENOMIC DNA]</scope>
    <source>
        <strain evidence="5 6">CCM 7765</strain>
    </source>
</reference>
<sequence>MILVFDSLAEANNSLMRILEANNLPAQAAMSTDETLQHIFTYKYKLLILRADAFEGSDAQEVLRVMNNNPNVKDTPVLLITPSSIKQKIKFETYTGLWLDCLFGDYSTDFLIFKIKSIQDRQEYIAGLYHDNRFLKDELQKTKMTEAAKEEFISIAGHELSTPITSINAYLQLALRNANSQNIEQTIQLLSKGLNQINKLNRLAKDLLDSSRLQAGKMEYNFAVFNCRDFLRQTIENVRHSYPDRQINVNCNTKVWLEGDQERLEQVLTNYLTNALKYSPTSTEVLVYTEIIDKKWLKVCVKDRGQGIPREKQPYIFHKYYRVSDEKHKHQGLGMGLFICAQIISHHKGKFGLESEPGKGSIFYFMLPIKATKEKTEGLTTSFPKRSAFSSSNLNK</sequence>
<keyword evidence="6" id="KW-1185">Reference proteome</keyword>
<organism evidence="5 6">
    <name type="scientific">Olivibacter oleidegradans</name>
    <dbReference type="NCBI Taxonomy" id="760123"/>
    <lineage>
        <taxon>Bacteria</taxon>
        <taxon>Pseudomonadati</taxon>
        <taxon>Bacteroidota</taxon>
        <taxon>Sphingobacteriia</taxon>
        <taxon>Sphingobacteriales</taxon>
        <taxon>Sphingobacteriaceae</taxon>
        <taxon>Olivibacter</taxon>
    </lineage>
</organism>
<dbReference type="SUPFAM" id="SSF52172">
    <property type="entry name" value="CheY-like"/>
    <property type="match status" value="1"/>
</dbReference>
<gene>
    <name evidence="5" type="ORF">ACFFI0_14645</name>
</gene>
<accession>A0ABV6HL01</accession>
<keyword evidence="5" id="KW-0547">Nucleotide-binding</keyword>
<dbReference type="SUPFAM" id="SSF47384">
    <property type="entry name" value="Homodimeric domain of signal transducing histidine kinase"/>
    <property type="match status" value="1"/>
</dbReference>
<comment type="caution">
    <text evidence="5">The sequence shown here is derived from an EMBL/GenBank/DDBJ whole genome shotgun (WGS) entry which is preliminary data.</text>
</comment>
<dbReference type="InterPro" id="IPR005467">
    <property type="entry name" value="His_kinase_dom"/>
</dbReference>
<name>A0ABV6HL01_9SPHI</name>
<dbReference type="InterPro" id="IPR003661">
    <property type="entry name" value="HisK_dim/P_dom"/>
</dbReference>
<feature type="domain" description="Histidine kinase" evidence="4">
    <location>
        <begin position="155"/>
        <end position="371"/>
    </location>
</feature>
<dbReference type="InterPro" id="IPR011006">
    <property type="entry name" value="CheY-like_superfamily"/>
</dbReference>
<dbReference type="Proteomes" id="UP001589774">
    <property type="component" value="Unassembled WGS sequence"/>
</dbReference>
<evidence type="ECO:0000313" key="6">
    <source>
        <dbReference type="Proteomes" id="UP001589774"/>
    </source>
</evidence>
<evidence type="ECO:0000256" key="2">
    <source>
        <dbReference type="ARBA" id="ARBA00012438"/>
    </source>
</evidence>
<dbReference type="InterPro" id="IPR004358">
    <property type="entry name" value="Sig_transdc_His_kin-like_C"/>
</dbReference>
<dbReference type="PANTHER" id="PTHR43547:SF2">
    <property type="entry name" value="HYBRID SIGNAL TRANSDUCTION HISTIDINE KINASE C"/>
    <property type="match status" value="1"/>
</dbReference>
<dbReference type="InterPro" id="IPR036097">
    <property type="entry name" value="HisK_dim/P_sf"/>
</dbReference>
<dbReference type="Gene3D" id="1.10.287.130">
    <property type="match status" value="1"/>
</dbReference>
<keyword evidence="5" id="KW-0067">ATP-binding</keyword>
<dbReference type="PROSITE" id="PS50109">
    <property type="entry name" value="HIS_KIN"/>
    <property type="match status" value="1"/>
</dbReference>
<dbReference type="RefSeq" id="WP_130855859.1">
    <property type="nucleotide sequence ID" value="NZ_JBHLWO010000002.1"/>
</dbReference>
<evidence type="ECO:0000313" key="5">
    <source>
        <dbReference type="EMBL" id="MFC0319557.1"/>
    </source>
</evidence>
<dbReference type="InterPro" id="IPR036890">
    <property type="entry name" value="HATPase_C_sf"/>
</dbReference>
<dbReference type="EMBL" id="JBHLWO010000002">
    <property type="protein sequence ID" value="MFC0319557.1"/>
    <property type="molecule type" value="Genomic_DNA"/>
</dbReference>
<dbReference type="CDD" id="cd00082">
    <property type="entry name" value="HisKA"/>
    <property type="match status" value="1"/>
</dbReference>
<dbReference type="Pfam" id="PF00512">
    <property type="entry name" value="HisKA"/>
    <property type="match status" value="1"/>
</dbReference>
<comment type="catalytic activity">
    <reaction evidence="1">
        <text>ATP + protein L-histidine = ADP + protein N-phospho-L-histidine.</text>
        <dbReference type="EC" id="2.7.13.3"/>
    </reaction>
</comment>
<evidence type="ECO:0000256" key="1">
    <source>
        <dbReference type="ARBA" id="ARBA00000085"/>
    </source>
</evidence>
<dbReference type="SUPFAM" id="SSF55874">
    <property type="entry name" value="ATPase domain of HSP90 chaperone/DNA topoisomerase II/histidine kinase"/>
    <property type="match status" value="1"/>
</dbReference>
<dbReference type="PANTHER" id="PTHR43547">
    <property type="entry name" value="TWO-COMPONENT HISTIDINE KINASE"/>
    <property type="match status" value="1"/>
</dbReference>
<proteinExistence type="predicted"/>
<dbReference type="InterPro" id="IPR003594">
    <property type="entry name" value="HATPase_dom"/>
</dbReference>